<feature type="transmembrane region" description="Helical" evidence="6">
    <location>
        <begin position="467"/>
        <end position="485"/>
    </location>
</feature>
<dbReference type="HOGENOM" id="CLU_010363_2_1_7"/>
<keyword evidence="3 6" id="KW-0812">Transmembrane</keyword>
<dbReference type="CDD" id="cd07731">
    <property type="entry name" value="ComA-like_MBL-fold"/>
    <property type="match status" value="1"/>
</dbReference>
<dbReference type="InterPro" id="IPR004797">
    <property type="entry name" value="Competence_ComEC/Rec2"/>
</dbReference>
<feature type="transmembrane region" description="Helical" evidence="6">
    <location>
        <begin position="341"/>
        <end position="357"/>
    </location>
</feature>
<feature type="transmembrane region" description="Helical" evidence="6">
    <location>
        <begin position="492"/>
        <end position="510"/>
    </location>
</feature>
<dbReference type="InterPro" id="IPR035681">
    <property type="entry name" value="ComA-like_MBL"/>
</dbReference>
<dbReference type="PANTHER" id="PTHR30619">
    <property type="entry name" value="DNA INTERNALIZATION/COMPETENCE PROTEIN COMEC/REC2"/>
    <property type="match status" value="1"/>
</dbReference>
<dbReference type="GO" id="GO:0005886">
    <property type="term" value="C:plasma membrane"/>
    <property type="evidence" value="ECO:0007669"/>
    <property type="project" value="UniProtKB-SubCell"/>
</dbReference>
<dbReference type="Pfam" id="PF13567">
    <property type="entry name" value="DUF4131"/>
    <property type="match status" value="1"/>
</dbReference>
<dbReference type="Pfam" id="PF03772">
    <property type="entry name" value="Competence"/>
    <property type="match status" value="1"/>
</dbReference>
<keyword evidence="4 6" id="KW-1133">Transmembrane helix</keyword>
<keyword evidence="2" id="KW-1003">Cell membrane</keyword>
<protein>
    <recommendedName>
        <fullName evidence="12">Metallo-beta-lactamase domain-containing protein</fullName>
    </recommendedName>
</protein>
<feature type="domain" description="ComEC/Rec2-related protein" evidence="8">
    <location>
        <begin position="209"/>
        <end position="486"/>
    </location>
</feature>
<evidence type="ECO:0000256" key="4">
    <source>
        <dbReference type="ARBA" id="ARBA00022989"/>
    </source>
</evidence>
<evidence type="ECO:0000256" key="6">
    <source>
        <dbReference type="SAM" id="Phobius"/>
    </source>
</evidence>
<proteinExistence type="predicted"/>
<feature type="domain" description="DUF4131" evidence="9">
    <location>
        <begin position="3"/>
        <end position="165"/>
    </location>
</feature>
<dbReference type="NCBIfam" id="TIGR00361">
    <property type="entry name" value="ComEC_Rec2"/>
    <property type="match status" value="1"/>
</dbReference>
<evidence type="ECO:0000256" key="5">
    <source>
        <dbReference type="ARBA" id="ARBA00023136"/>
    </source>
</evidence>
<evidence type="ECO:0000259" key="8">
    <source>
        <dbReference type="Pfam" id="PF03772"/>
    </source>
</evidence>
<dbReference type="Gene3D" id="3.60.15.10">
    <property type="entry name" value="Ribonuclease Z/Hydroxyacylglutathione hydrolase-like"/>
    <property type="match status" value="1"/>
</dbReference>
<feature type="transmembrane region" description="Helical" evidence="6">
    <location>
        <begin position="292"/>
        <end position="311"/>
    </location>
</feature>
<dbReference type="InterPro" id="IPR036866">
    <property type="entry name" value="RibonucZ/Hydroxyglut_hydro"/>
</dbReference>
<evidence type="ECO:0000256" key="1">
    <source>
        <dbReference type="ARBA" id="ARBA00004651"/>
    </source>
</evidence>
<sequence length="779" mass="86764">MPYLPLETVHIGFIGALAFVVWAVRKSRRLFSLFAGLFFFAAGLLFYSTSISLPVDPSHLVHHVDGEAANFHGRILEMVHYPDGRGRVDLEIQSLDREGLSQRVHGRMRLFFGESPEDNREILPGDLVWLRTRMRHPALFGSPGEFNYPRYLCAHKIFVTGYLKSLRDMAVAPRDVPWYSADFFRRLRFNLASVIFRQDDAHSALTAALLVGDKSRLLPAQRETLARGGISHLFSISGLHLGLVAGYGYSLLLLGWRRSERLLLHFPPRRYLPLALIPLLLFYVMVTGGALPTLRAFFMAFVGILLWLSGWRTRPLNLVWAAAFIFLLIQPLLIFDVSFQLSFAAVTAIVACVGRWSSFCRDYPRCLRWFCLLGVTTLVASLATLPLVLANFHLLAPAGLLTNFVAVPAIALLALPLGLVAMAFLPLWPTAAQWLLSVVHPVLGMVQDATAWMIARPIFGGWRLFLSPWQTLGIALVVLVLMLPLRFRCGWVARIVTIGLCLVFFLWSLFPSGDTRRLTVTAVSVGQGDATLLSFGGTRHILVDGGGLYSDNFDVGERLVAPALGHIGVRRLDAVVLTHDHPDHRKGLVFILENFEVDQFWTTSTTDLSASPLGAVLARRGIPVRHFEPGWTAVDRFAPYRLNIFQPPLHLKAENDRSLVIQAELDEKGVLLTGDLERAGVEQLLLHPPLGEVCLLKMPHHGSAGSSPGKLIDHVQPEMAFVSAGRENVYRLPAAEVLEVLRASGIPLLRTDTQGTLRWSTDGRTQRVEIWEGGQFRRI</sequence>
<organism evidence="10 11">
    <name type="scientific">Geoalkalibacter subterraneus</name>
    <dbReference type="NCBI Taxonomy" id="483547"/>
    <lineage>
        <taxon>Bacteria</taxon>
        <taxon>Pseudomonadati</taxon>
        <taxon>Thermodesulfobacteriota</taxon>
        <taxon>Desulfuromonadia</taxon>
        <taxon>Desulfuromonadales</taxon>
        <taxon>Geoalkalibacteraceae</taxon>
        <taxon>Geoalkalibacter</taxon>
    </lineage>
</organism>
<dbReference type="EMBL" id="CP010311">
    <property type="protein sequence ID" value="AJF06011.1"/>
    <property type="molecule type" value="Genomic_DNA"/>
</dbReference>
<feature type="domain" description="Metallo-beta-lactamase" evidence="7">
    <location>
        <begin position="525"/>
        <end position="686"/>
    </location>
</feature>
<dbReference type="InterPro" id="IPR001279">
    <property type="entry name" value="Metallo-B-lactamas"/>
</dbReference>
<evidence type="ECO:0000313" key="10">
    <source>
        <dbReference type="EMBL" id="AJF06011.1"/>
    </source>
</evidence>
<dbReference type="InterPro" id="IPR004477">
    <property type="entry name" value="ComEC_N"/>
</dbReference>
<dbReference type="Proteomes" id="UP000035036">
    <property type="component" value="Chromosome"/>
</dbReference>
<accession>A0A0B5FQZ4</accession>
<evidence type="ECO:0000313" key="11">
    <source>
        <dbReference type="Proteomes" id="UP000035036"/>
    </source>
</evidence>
<evidence type="ECO:0000259" key="7">
    <source>
        <dbReference type="Pfam" id="PF00753"/>
    </source>
</evidence>
<feature type="transmembrane region" description="Helical" evidence="6">
    <location>
        <begin position="31"/>
        <end position="49"/>
    </location>
</feature>
<evidence type="ECO:0000259" key="9">
    <source>
        <dbReference type="Pfam" id="PF13567"/>
    </source>
</evidence>
<feature type="transmembrane region" description="Helical" evidence="6">
    <location>
        <begin position="318"/>
        <end position="335"/>
    </location>
</feature>
<dbReference type="PANTHER" id="PTHR30619:SF1">
    <property type="entry name" value="RECOMBINATION PROTEIN 2"/>
    <property type="match status" value="1"/>
</dbReference>
<feature type="transmembrane region" description="Helical" evidence="6">
    <location>
        <begin position="268"/>
        <end position="286"/>
    </location>
</feature>
<dbReference type="SUPFAM" id="SSF56281">
    <property type="entry name" value="Metallo-hydrolase/oxidoreductase"/>
    <property type="match status" value="1"/>
</dbReference>
<feature type="transmembrane region" description="Helical" evidence="6">
    <location>
        <begin position="404"/>
        <end position="427"/>
    </location>
</feature>
<dbReference type="Pfam" id="PF00753">
    <property type="entry name" value="Lactamase_B"/>
    <property type="match status" value="1"/>
</dbReference>
<name>A0A0B5FQZ4_9BACT</name>
<dbReference type="KEGG" id="gsb:GSUB_04785"/>
<reference evidence="10 11" key="1">
    <citation type="journal article" date="2015" name="Genome Announc.">
        <title>Genomes of Geoalkalibacter ferrihydriticus Z-0531T and Geoalkalibacter subterraneus Red1T, Two Haloalkaliphilic Metal-Reducing Deltaproteobacteria.</title>
        <authorList>
            <person name="Badalamenti J.P."/>
            <person name="Krajmalnik-Brown R."/>
            <person name="Torres C.I."/>
            <person name="Bond D.R."/>
        </authorList>
    </citation>
    <scope>NUCLEOTIDE SEQUENCE [LARGE SCALE GENOMIC DNA]</scope>
    <source>
        <strain evidence="10 11">Red1</strain>
    </source>
</reference>
<dbReference type="NCBIfam" id="TIGR00360">
    <property type="entry name" value="ComEC_N-term"/>
    <property type="match status" value="1"/>
</dbReference>
<feature type="transmembrane region" description="Helical" evidence="6">
    <location>
        <begin position="233"/>
        <end position="256"/>
    </location>
</feature>
<evidence type="ECO:0008006" key="12">
    <source>
        <dbReference type="Google" id="ProtNLM"/>
    </source>
</evidence>
<dbReference type="InterPro" id="IPR052159">
    <property type="entry name" value="Competence_DNA_uptake"/>
</dbReference>
<dbReference type="AlphaFoldDB" id="A0A0B5FQZ4"/>
<dbReference type="GO" id="GO:0030420">
    <property type="term" value="P:establishment of competence for transformation"/>
    <property type="evidence" value="ECO:0007669"/>
    <property type="project" value="InterPro"/>
</dbReference>
<evidence type="ECO:0000256" key="2">
    <source>
        <dbReference type="ARBA" id="ARBA00022475"/>
    </source>
</evidence>
<keyword evidence="5 6" id="KW-0472">Membrane</keyword>
<gene>
    <name evidence="10" type="ORF">GSUB_04785</name>
</gene>
<feature type="transmembrane region" description="Helical" evidence="6">
    <location>
        <begin position="434"/>
        <end position="455"/>
    </location>
</feature>
<comment type="subcellular location">
    <subcellularLocation>
        <location evidence="1">Cell membrane</location>
        <topology evidence="1">Multi-pass membrane protein</topology>
    </subcellularLocation>
</comment>
<evidence type="ECO:0000256" key="3">
    <source>
        <dbReference type="ARBA" id="ARBA00022692"/>
    </source>
</evidence>
<feature type="transmembrane region" description="Helical" evidence="6">
    <location>
        <begin position="6"/>
        <end position="24"/>
    </location>
</feature>
<dbReference type="InterPro" id="IPR025405">
    <property type="entry name" value="DUF4131"/>
</dbReference>
<keyword evidence="11" id="KW-1185">Reference proteome</keyword>
<dbReference type="STRING" id="483547.GSUB_04785"/>
<feature type="transmembrane region" description="Helical" evidence="6">
    <location>
        <begin position="369"/>
        <end position="392"/>
    </location>
</feature>